<evidence type="ECO:0000313" key="1">
    <source>
        <dbReference type="EMBL" id="CAG8583989.1"/>
    </source>
</evidence>
<protein>
    <submittedName>
        <fullName evidence="1">9399_t:CDS:1</fullName>
    </submittedName>
</protein>
<reference evidence="1" key="1">
    <citation type="submission" date="2021-06" db="EMBL/GenBank/DDBJ databases">
        <authorList>
            <person name="Kallberg Y."/>
            <person name="Tangrot J."/>
            <person name="Rosling A."/>
        </authorList>
    </citation>
    <scope>NUCLEOTIDE SEQUENCE</scope>
    <source>
        <strain evidence="1">MA453B</strain>
    </source>
</reference>
<gene>
    <name evidence="1" type="ORF">DERYTH_LOCUS6834</name>
</gene>
<dbReference type="AlphaFoldDB" id="A0A9N9G4D4"/>
<evidence type="ECO:0000313" key="2">
    <source>
        <dbReference type="Proteomes" id="UP000789405"/>
    </source>
</evidence>
<accession>A0A9N9G4D4</accession>
<keyword evidence="2" id="KW-1185">Reference proteome</keyword>
<organism evidence="1 2">
    <name type="scientific">Dentiscutata erythropus</name>
    <dbReference type="NCBI Taxonomy" id="1348616"/>
    <lineage>
        <taxon>Eukaryota</taxon>
        <taxon>Fungi</taxon>
        <taxon>Fungi incertae sedis</taxon>
        <taxon>Mucoromycota</taxon>
        <taxon>Glomeromycotina</taxon>
        <taxon>Glomeromycetes</taxon>
        <taxon>Diversisporales</taxon>
        <taxon>Gigasporaceae</taxon>
        <taxon>Dentiscutata</taxon>
    </lineage>
</organism>
<sequence>MIDCFKRIELRQLLHAFHSGLIIVLYMNNEELLIQCSGCRISLYTCKGESCKAKCPPHIRKCSKCAGHNYSARHRINRKYYASQKSRSNSNSENSISFESLINQSSDSVVDKDLPEIWNNAWLEQLP</sequence>
<proteinExistence type="predicted"/>
<dbReference type="OrthoDB" id="2395164at2759"/>
<dbReference type="Proteomes" id="UP000789405">
    <property type="component" value="Unassembled WGS sequence"/>
</dbReference>
<comment type="caution">
    <text evidence="1">The sequence shown here is derived from an EMBL/GenBank/DDBJ whole genome shotgun (WGS) entry which is preliminary data.</text>
</comment>
<dbReference type="EMBL" id="CAJVPY010003177">
    <property type="protein sequence ID" value="CAG8583989.1"/>
    <property type="molecule type" value="Genomic_DNA"/>
</dbReference>
<name>A0A9N9G4D4_9GLOM</name>